<keyword evidence="4" id="KW-1185">Reference proteome</keyword>
<proteinExistence type="predicted"/>
<dbReference type="Proteomes" id="UP000186922">
    <property type="component" value="Unassembled WGS sequence"/>
</dbReference>
<dbReference type="InterPro" id="IPR016197">
    <property type="entry name" value="Chromo-like_dom_sf"/>
</dbReference>
<dbReference type="EMBL" id="BDGG01000014">
    <property type="protein sequence ID" value="GAV07100.1"/>
    <property type="molecule type" value="Genomic_DNA"/>
</dbReference>
<accession>A0A1D1W0H2</accession>
<dbReference type="Pfam" id="PF11717">
    <property type="entry name" value="Tudor-knot"/>
    <property type="match status" value="1"/>
</dbReference>
<name>A0A1D1W0H2_RAMVA</name>
<dbReference type="Gene3D" id="2.30.30.140">
    <property type="match status" value="1"/>
</dbReference>
<reference evidence="3 4" key="1">
    <citation type="journal article" date="2016" name="Nat. Commun.">
        <title>Extremotolerant tardigrade genome and improved radiotolerance of human cultured cells by tardigrade-unique protein.</title>
        <authorList>
            <person name="Hashimoto T."/>
            <person name="Horikawa D.D."/>
            <person name="Saito Y."/>
            <person name="Kuwahara H."/>
            <person name="Kozuka-Hata H."/>
            <person name="Shin-I T."/>
            <person name="Minakuchi Y."/>
            <person name="Ohishi K."/>
            <person name="Motoyama A."/>
            <person name="Aizu T."/>
            <person name="Enomoto A."/>
            <person name="Kondo K."/>
            <person name="Tanaka S."/>
            <person name="Hara Y."/>
            <person name="Koshikawa S."/>
            <person name="Sagara H."/>
            <person name="Miura T."/>
            <person name="Yokobori S."/>
            <person name="Miyagawa K."/>
            <person name="Suzuki Y."/>
            <person name="Kubo T."/>
            <person name="Oyama M."/>
            <person name="Kohara Y."/>
            <person name="Fujiyama A."/>
            <person name="Arakawa K."/>
            <person name="Katayama T."/>
            <person name="Toyoda A."/>
            <person name="Kunieda T."/>
        </authorList>
    </citation>
    <scope>NUCLEOTIDE SEQUENCE [LARGE SCALE GENOMIC DNA]</scope>
    <source>
        <strain evidence="3 4">YOKOZUNA-1</strain>
    </source>
</reference>
<evidence type="ECO:0000313" key="4">
    <source>
        <dbReference type="Proteomes" id="UP000186922"/>
    </source>
</evidence>
<protein>
    <recommendedName>
        <fullName evidence="2">Tudor-knot domain-containing protein</fullName>
    </recommendedName>
</protein>
<organism evidence="3 4">
    <name type="scientific">Ramazzottius varieornatus</name>
    <name type="common">Water bear</name>
    <name type="synonym">Tardigrade</name>
    <dbReference type="NCBI Taxonomy" id="947166"/>
    <lineage>
        <taxon>Eukaryota</taxon>
        <taxon>Metazoa</taxon>
        <taxon>Ecdysozoa</taxon>
        <taxon>Tardigrada</taxon>
        <taxon>Eutardigrada</taxon>
        <taxon>Parachela</taxon>
        <taxon>Hypsibioidea</taxon>
        <taxon>Ramazzottiidae</taxon>
        <taxon>Ramazzottius</taxon>
    </lineage>
</organism>
<evidence type="ECO:0000259" key="2">
    <source>
        <dbReference type="Pfam" id="PF11717"/>
    </source>
</evidence>
<evidence type="ECO:0000313" key="3">
    <source>
        <dbReference type="EMBL" id="GAV07100.1"/>
    </source>
</evidence>
<dbReference type="InterPro" id="IPR025995">
    <property type="entry name" value="Tudor-knot"/>
</dbReference>
<feature type="compositionally biased region" description="Polar residues" evidence="1">
    <location>
        <begin position="1"/>
        <end position="11"/>
    </location>
</feature>
<dbReference type="SUPFAM" id="SSF54160">
    <property type="entry name" value="Chromo domain-like"/>
    <property type="match status" value="1"/>
</dbReference>
<sequence>MDKTPTCSAPSHGSIPPPIMTINPAPSTTNRNMKKELNDHTEMRLEDFMKKFSIGDDVWVISKGQWHEAKIILIEMYKYLGDETTSVPIYRIHYPGWGKRCDEWMCSDSLMLQNTEINAKASAENGALMEASGIKSMKTGKRTAQADKTSSLQMTAKKASVKAPILCLSTEYLPPEAEEKVEAEEARLPNLGVTSKNITSSAEAVEVMREFNRTFR</sequence>
<comment type="caution">
    <text evidence="3">The sequence shown here is derived from an EMBL/GenBank/DDBJ whole genome shotgun (WGS) entry which is preliminary data.</text>
</comment>
<gene>
    <name evidence="3" type="primary">RvY_16976-1</name>
    <name evidence="3" type="synonym">RvY_16976.1</name>
    <name evidence="3" type="ORF">RvY_16976</name>
</gene>
<feature type="domain" description="Tudor-knot" evidence="2">
    <location>
        <begin position="53"/>
        <end position="110"/>
    </location>
</feature>
<evidence type="ECO:0000256" key="1">
    <source>
        <dbReference type="SAM" id="MobiDB-lite"/>
    </source>
</evidence>
<feature type="region of interest" description="Disordered" evidence="1">
    <location>
        <begin position="1"/>
        <end position="30"/>
    </location>
</feature>
<dbReference type="AlphaFoldDB" id="A0A1D1W0H2"/>